<feature type="compositionally biased region" description="Low complexity" evidence="1">
    <location>
        <begin position="9"/>
        <end position="21"/>
    </location>
</feature>
<evidence type="ECO:0000256" key="1">
    <source>
        <dbReference type="SAM" id="MobiDB-lite"/>
    </source>
</evidence>
<organism evidence="2 3">
    <name type="scientific">Paracraurococcus ruber</name>
    <dbReference type="NCBI Taxonomy" id="77675"/>
    <lineage>
        <taxon>Bacteria</taxon>
        <taxon>Pseudomonadati</taxon>
        <taxon>Pseudomonadota</taxon>
        <taxon>Alphaproteobacteria</taxon>
        <taxon>Acetobacterales</taxon>
        <taxon>Roseomonadaceae</taxon>
        <taxon>Paracraurococcus</taxon>
    </lineage>
</organism>
<dbReference type="InterPro" id="IPR011727">
    <property type="entry name" value="CHP02117"/>
</dbReference>
<evidence type="ECO:0000313" key="3">
    <source>
        <dbReference type="Proteomes" id="UP000697995"/>
    </source>
</evidence>
<feature type="region of interest" description="Disordered" evidence="1">
    <location>
        <begin position="1"/>
        <end position="21"/>
    </location>
</feature>
<comment type="caution">
    <text evidence="2">The sequence shown here is derived from an EMBL/GenBank/DDBJ whole genome shotgun (WGS) entry which is preliminary data.</text>
</comment>
<name>A0ABS1CYF0_9PROT</name>
<reference evidence="2 3" key="1">
    <citation type="journal article" date="2020" name="Microorganisms">
        <title>Osmotic Adaptation and Compatible Solute Biosynthesis of Phototrophic Bacteria as Revealed from Genome Analyses.</title>
        <authorList>
            <person name="Imhoff J.F."/>
            <person name="Rahn T."/>
            <person name="Kunzel S."/>
            <person name="Keller A."/>
            <person name="Neulinger S.C."/>
        </authorList>
    </citation>
    <scope>NUCLEOTIDE SEQUENCE [LARGE SCALE GENOMIC DNA]</scope>
    <source>
        <strain evidence="2 3">DSM 15382</strain>
    </source>
</reference>
<dbReference type="Proteomes" id="UP000697995">
    <property type="component" value="Unassembled WGS sequence"/>
</dbReference>
<evidence type="ECO:0000313" key="2">
    <source>
        <dbReference type="EMBL" id="MBK1659047.1"/>
    </source>
</evidence>
<proteinExistence type="predicted"/>
<dbReference type="EMBL" id="NRSG01000079">
    <property type="protein sequence ID" value="MBK1659047.1"/>
    <property type="molecule type" value="Genomic_DNA"/>
</dbReference>
<dbReference type="Pfam" id="PF09601">
    <property type="entry name" value="DUF2459"/>
    <property type="match status" value="1"/>
</dbReference>
<keyword evidence="3" id="KW-1185">Reference proteome</keyword>
<evidence type="ECO:0008006" key="4">
    <source>
        <dbReference type="Google" id="ProtNLM"/>
    </source>
</evidence>
<gene>
    <name evidence="2" type="ORF">CKO45_12465</name>
</gene>
<protein>
    <recommendedName>
        <fullName evidence="4">DUF2459 domain-containing protein</fullName>
    </recommendedName>
</protein>
<accession>A0ABS1CYF0</accession>
<sequence length="249" mass="25216">MPFEPPVISTRLPRSPMSMSPFPRLSPRRAHANALGVTIAPALSRRKAAAAALGLLGGCAARPSHPCAAAAGADAWVVGHGWHTEIVLRRDDLAGPLAAFQAPFAGAAVLAFGFGKRSFVLAEAGAAEELLLGPLPGLGVVQVKGLRLPPDAVYPGRVIGLALPPGGLAPLCRFIGDSLRREAGAPVPAHPGALRGSLFYEAVPGYSLGFTCNTWTAAALRQAGLPVSEGGVVLAGAVLAQLAPLGCAA</sequence>